<dbReference type="AlphaFoldDB" id="A0A443RSD4"/>
<keyword evidence="1" id="KW-1015">Disulfide bond</keyword>
<comment type="caution">
    <text evidence="3">The sequence shown here is derived from an EMBL/GenBank/DDBJ whole genome shotgun (WGS) entry which is preliminary data.</text>
</comment>
<name>A0A443RSD4_9ACAR</name>
<dbReference type="InterPro" id="IPR001254">
    <property type="entry name" value="Trypsin_dom"/>
</dbReference>
<evidence type="ECO:0000313" key="3">
    <source>
        <dbReference type="EMBL" id="RWS18130.1"/>
    </source>
</evidence>
<accession>A0A443RSD4</accession>
<dbReference type="PANTHER" id="PTHR24252:SF7">
    <property type="entry name" value="HYALIN"/>
    <property type="match status" value="1"/>
</dbReference>
<dbReference type="VEuPathDB" id="VectorBase:LDEU013910"/>
<dbReference type="OrthoDB" id="6434925at2759"/>
<evidence type="ECO:0000313" key="4">
    <source>
        <dbReference type="Proteomes" id="UP000288716"/>
    </source>
</evidence>
<dbReference type="GO" id="GO:0004252">
    <property type="term" value="F:serine-type endopeptidase activity"/>
    <property type="evidence" value="ECO:0007669"/>
    <property type="project" value="InterPro"/>
</dbReference>
<reference evidence="3 4" key="1">
    <citation type="journal article" date="2018" name="Gigascience">
        <title>Genomes of trombidid mites reveal novel predicted allergens and laterally-transferred genes associated with secondary metabolism.</title>
        <authorList>
            <person name="Dong X."/>
            <person name="Chaisiri K."/>
            <person name="Xia D."/>
            <person name="Armstrong S.D."/>
            <person name="Fang Y."/>
            <person name="Donnelly M.J."/>
            <person name="Kadowaki T."/>
            <person name="McGarry J.W."/>
            <person name="Darby A.C."/>
            <person name="Makepeace B.L."/>
        </authorList>
    </citation>
    <scope>NUCLEOTIDE SEQUENCE [LARGE SCALE GENOMIC DNA]</scope>
    <source>
        <strain evidence="3">UoL-UT</strain>
    </source>
</reference>
<dbReference type="PANTHER" id="PTHR24252">
    <property type="entry name" value="ACROSIN-RELATED"/>
    <property type="match status" value="1"/>
</dbReference>
<feature type="domain" description="Peptidase S1" evidence="2">
    <location>
        <begin position="29"/>
        <end position="129"/>
    </location>
</feature>
<dbReference type="InterPro" id="IPR043504">
    <property type="entry name" value="Peptidase_S1_PA_chymotrypsin"/>
</dbReference>
<protein>
    <recommendedName>
        <fullName evidence="2">Peptidase S1 domain-containing protein</fullName>
    </recommendedName>
</protein>
<dbReference type="Gene3D" id="2.40.10.10">
    <property type="entry name" value="Trypsin-like serine proteases"/>
    <property type="match status" value="2"/>
</dbReference>
<evidence type="ECO:0000256" key="1">
    <source>
        <dbReference type="ARBA" id="ARBA00023157"/>
    </source>
</evidence>
<dbReference type="Proteomes" id="UP000288716">
    <property type="component" value="Unassembled WGS sequence"/>
</dbReference>
<dbReference type="EMBL" id="NCKV01045534">
    <property type="protein sequence ID" value="RWS18130.1"/>
    <property type="molecule type" value="Genomic_DNA"/>
</dbReference>
<dbReference type="GO" id="GO:0006508">
    <property type="term" value="P:proteolysis"/>
    <property type="evidence" value="ECO:0007669"/>
    <property type="project" value="InterPro"/>
</dbReference>
<organism evidence="3 4">
    <name type="scientific">Leptotrombidium deliense</name>
    <dbReference type="NCBI Taxonomy" id="299467"/>
    <lineage>
        <taxon>Eukaryota</taxon>
        <taxon>Metazoa</taxon>
        <taxon>Ecdysozoa</taxon>
        <taxon>Arthropoda</taxon>
        <taxon>Chelicerata</taxon>
        <taxon>Arachnida</taxon>
        <taxon>Acari</taxon>
        <taxon>Acariformes</taxon>
        <taxon>Trombidiformes</taxon>
        <taxon>Prostigmata</taxon>
        <taxon>Anystina</taxon>
        <taxon>Parasitengona</taxon>
        <taxon>Trombiculoidea</taxon>
        <taxon>Trombiculidae</taxon>
        <taxon>Leptotrombidium</taxon>
    </lineage>
</organism>
<feature type="non-terminal residue" evidence="3">
    <location>
        <position position="160"/>
    </location>
</feature>
<dbReference type="Pfam" id="PF00089">
    <property type="entry name" value="Trypsin"/>
    <property type="match status" value="1"/>
</dbReference>
<dbReference type="SUPFAM" id="SSF50494">
    <property type="entry name" value="Trypsin-like serine proteases"/>
    <property type="match status" value="1"/>
</dbReference>
<proteinExistence type="predicted"/>
<sequence length="160" mass="17073">SCNLLLYVHGEITCGQANEQCTPGFEGRVIGGECANPGQFPWVTVVDLLFLGLKFGFCGGAILDNLPIPILPGIPVQQYNITIGERNVTDATDGQQSYLSTRAIVHPGYKSCSNSEKSNNIALLKIDGNGMNVPYFTDNGLGSTNSICKPSVVKDYTGLD</sequence>
<keyword evidence="4" id="KW-1185">Reference proteome</keyword>
<feature type="non-terminal residue" evidence="3">
    <location>
        <position position="1"/>
    </location>
</feature>
<dbReference type="InterPro" id="IPR009003">
    <property type="entry name" value="Peptidase_S1_PA"/>
</dbReference>
<gene>
    <name evidence="3" type="ORF">B4U80_14683</name>
</gene>
<evidence type="ECO:0000259" key="2">
    <source>
        <dbReference type="Pfam" id="PF00089"/>
    </source>
</evidence>